<reference evidence="3 4" key="1">
    <citation type="submission" date="2020-05" db="EMBL/GenBank/DDBJ databases">
        <title>Genomic Encyclopedia of Type Strains, Phase III (KMG-III): the genomes of soil and plant-associated and newly described type strains.</title>
        <authorList>
            <person name="Whitman W."/>
        </authorList>
    </citation>
    <scope>NUCLEOTIDE SEQUENCE [LARGE SCALE GENOMIC DNA]</scope>
    <source>
        <strain evidence="3 4">KCTC 19046</strain>
    </source>
</reference>
<feature type="transmembrane region" description="Helical" evidence="1">
    <location>
        <begin position="155"/>
        <end position="174"/>
    </location>
</feature>
<comment type="caution">
    <text evidence="3">The sequence shown here is derived from an EMBL/GenBank/DDBJ whole genome shotgun (WGS) entry which is preliminary data.</text>
</comment>
<keyword evidence="1" id="KW-0472">Membrane</keyword>
<proteinExistence type="predicted"/>
<dbReference type="EMBL" id="JABEZU010000001">
    <property type="protein sequence ID" value="NOV95889.1"/>
    <property type="molecule type" value="Genomic_DNA"/>
</dbReference>
<keyword evidence="4" id="KW-1185">Reference proteome</keyword>
<dbReference type="RefSeq" id="WP_171782150.1">
    <property type="nucleotide sequence ID" value="NZ_BAAAML010000002.1"/>
</dbReference>
<protein>
    <recommendedName>
        <fullName evidence="2">CAAX prenyl protease 2/Lysostaphin resistance protein A-like domain-containing protein</fullName>
    </recommendedName>
</protein>
<evidence type="ECO:0000256" key="1">
    <source>
        <dbReference type="SAM" id="Phobius"/>
    </source>
</evidence>
<sequence length="272" mass="28803">MPPHTTLPRTELRAAVLAVAASFAAMVGGCLMFLISGTDVPDLFVLLGRLLPGVASLVAVVALLGRDHLARLWRWRPASPRELAASFGLALVVMLPTLVLPAVAGLAFGAELEPADVLLAALPTIVMGTLLFALSTVGEEVLWRGQLQSLLRDQGFWRSSTIVGLLWMLFHVPLNLTYLAQGTLSTAEAIATTLSVAAWAPLLAALVERRGTIWPAVFAHAVPLSSLQLLTASSVAAPTTFWATNILAWVAMPTVAAVVLRRSARVRASVPV</sequence>
<organism evidence="3 4">
    <name type="scientific">Isoptericola halotolerans</name>
    <dbReference type="NCBI Taxonomy" id="300560"/>
    <lineage>
        <taxon>Bacteria</taxon>
        <taxon>Bacillati</taxon>
        <taxon>Actinomycetota</taxon>
        <taxon>Actinomycetes</taxon>
        <taxon>Micrococcales</taxon>
        <taxon>Promicromonosporaceae</taxon>
        <taxon>Isoptericola</taxon>
    </lineage>
</organism>
<evidence type="ECO:0000259" key="2">
    <source>
        <dbReference type="Pfam" id="PF02517"/>
    </source>
</evidence>
<dbReference type="Pfam" id="PF02517">
    <property type="entry name" value="Rce1-like"/>
    <property type="match status" value="1"/>
</dbReference>
<keyword evidence="1" id="KW-1133">Transmembrane helix</keyword>
<feature type="transmembrane region" description="Helical" evidence="1">
    <location>
        <begin position="186"/>
        <end position="206"/>
    </location>
</feature>
<feature type="transmembrane region" description="Helical" evidence="1">
    <location>
        <begin position="241"/>
        <end position="260"/>
    </location>
</feature>
<keyword evidence="1" id="KW-0812">Transmembrane</keyword>
<dbReference type="Proteomes" id="UP000757540">
    <property type="component" value="Unassembled WGS sequence"/>
</dbReference>
<feature type="transmembrane region" description="Helical" evidence="1">
    <location>
        <begin position="12"/>
        <end position="37"/>
    </location>
</feature>
<name>A0ABX1ZZL9_9MICO</name>
<evidence type="ECO:0000313" key="4">
    <source>
        <dbReference type="Proteomes" id="UP000757540"/>
    </source>
</evidence>
<dbReference type="InterPro" id="IPR003675">
    <property type="entry name" value="Rce1/LyrA-like_dom"/>
</dbReference>
<accession>A0ABX1ZZL9</accession>
<feature type="transmembrane region" description="Helical" evidence="1">
    <location>
        <begin position="120"/>
        <end position="143"/>
    </location>
</feature>
<dbReference type="PANTHER" id="PTHR35797:SF1">
    <property type="entry name" value="PROTEASE"/>
    <property type="match status" value="1"/>
</dbReference>
<gene>
    <name evidence="3" type="ORF">HDG69_000442</name>
</gene>
<feature type="transmembrane region" description="Helical" evidence="1">
    <location>
        <begin position="85"/>
        <end position="108"/>
    </location>
</feature>
<feature type="transmembrane region" description="Helical" evidence="1">
    <location>
        <begin position="43"/>
        <end position="64"/>
    </location>
</feature>
<dbReference type="InterPro" id="IPR042150">
    <property type="entry name" value="MmRce1-like"/>
</dbReference>
<evidence type="ECO:0000313" key="3">
    <source>
        <dbReference type="EMBL" id="NOV95889.1"/>
    </source>
</evidence>
<dbReference type="PANTHER" id="PTHR35797">
    <property type="entry name" value="PROTEASE-RELATED"/>
    <property type="match status" value="1"/>
</dbReference>
<feature type="domain" description="CAAX prenyl protease 2/Lysostaphin resistance protein A-like" evidence="2">
    <location>
        <begin position="124"/>
        <end position="222"/>
    </location>
</feature>
<feature type="transmembrane region" description="Helical" evidence="1">
    <location>
        <begin position="213"/>
        <end position="235"/>
    </location>
</feature>